<feature type="transmembrane region" description="Helical" evidence="8">
    <location>
        <begin position="308"/>
        <end position="329"/>
    </location>
</feature>
<sequence>MQDFRDATYFPVREFLAGGDPYQPDVMLETWPVRQTFNLYQPYHLALHLPFGLGSYTAGAAAFALVSLALLVLLAVLSARELRRWVPVPVLVGTAVVAALLLSSQLGKAQLYLGQINPLVAVGAAGALVLTRTHPAWAAAALGVAWIKPQFGLPLALLLAARGSWRTALGGTGIAALASLPVVGILVARAGGVGGFLHVIAANLGHAQGTTYGAVDSPIAERVDVAAVVFRVTGSVPSEAFVLVAVLGATAVLARLLDRREDPVLGDLLVGVGVVVALVHQPGDVLIALPAAVGAAGWWWVRRHEHGAARLVPVALLLMAVPHLHLYAVDVPVRAALGDRFAVTVDGVALVACWAVLVALAVLRVRRAAPVPVAVSG</sequence>
<keyword evidence="2" id="KW-1003">Cell membrane</keyword>
<feature type="transmembrane region" description="Helical" evidence="8">
    <location>
        <begin position="240"/>
        <end position="257"/>
    </location>
</feature>
<feature type="transmembrane region" description="Helical" evidence="8">
    <location>
        <begin position="136"/>
        <end position="161"/>
    </location>
</feature>
<proteinExistence type="inferred from homology"/>
<feature type="transmembrane region" description="Helical" evidence="8">
    <location>
        <begin position="56"/>
        <end position="79"/>
    </location>
</feature>
<comment type="subcellular location">
    <subcellularLocation>
        <location evidence="1">Cell membrane</location>
        <topology evidence="1">Multi-pass membrane protein</topology>
    </subcellularLocation>
</comment>
<feature type="transmembrane region" description="Helical" evidence="8">
    <location>
        <begin position="264"/>
        <end position="279"/>
    </location>
</feature>
<evidence type="ECO:0000313" key="10">
    <source>
        <dbReference type="Proteomes" id="UP000505377"/>
    </source>
</evidence>
<evidence type="ECO:0000256" key="7">
    <source>
        <dbReference type="ARBA" id="ARBA00024033"/>
    </source>
</evidence>
<feature type="transmembrane region" description="Helical" evidence="8">
    <location>
        <begin position="341"/>
        <end position="363"/>
    </location>
</feature>
<evidence type="ECO:0000256" key="1">
    <source>
        <dbReference type="ARBA" id="ARBA00004651"/>
    </source>
</evidence>
<comment type="similarity">
    <text evidence="7">Belongs to the glycosyltransferase 87 family.</text>
</comment>
<name>A0A6M6JT92_9PSEU</name>
<dbReference type="Proteomes" id="UP000505377">
    <property type="component" value="Chromosome"/>
</dbReference>
<organism evidence="9 10">
    <name type="scientific">Pseudonocardia broussonetiae</name>
    <dbReference type="NCBI Taxonomy" id="2736640"/>
    <lineage>
        <taxon>Bacteria</taxon>
        <taxon>Bacillati</taxon>
        <taxon>Actinomycetota</taxon>
        <taxon>Actinomycetes</taxon>
        <taxon>Pseudonocardiales</taxon>
        <taxon>Pseudonocardiaceae</taxon>
        <taxon>Pseudonocardia</taxon>
    </lineage>
</organism>
<evidence type="ECO:0000313" key="9">
    <source>
        <dbReference type="EMBL" id="QJY50640.1"/>
    </source>
</evidence>
<evidence type="ECO:0000256" key="5">
    <source>
        <dbReference type="ARBA" id="ARBA00022989"/>
    </source>
</evidence>
<accession>A0A6M6JT92</accession>
<dbReference type="EMBL" id="CP053564">
    <property type="protein sequence ID" value="QJY50640.1"/>
    <property type="molecule type" value="Genomic_DNA"/>
</dbReference>
<dbReference type="KEGG" id="pbro:HOP40_15310"/>
<evidence type="ECO:0000256" key="4">
    <source>
        <dbReference type="ARBA" id="ARBA00022692"/>
    </source>
</evidence>
<protein>
    <submittedName>
        <fullName evidence="9">DUF2029 domain-containing protein</fullName>
    </submittedName>
</protein>
<feature type="transmembrane region" description="Helical" evidence="8">
    <location>
        <begin position="85"/>
        <end position="104"/>
    </location>
</feature>
<feature type="transmembrane region" description="Helical" evidence="8">
    <location>
        <begin position="168"/>
        <end position="188"/>
    </location>
</feature>
<reference evidence="9 10" key="1">
    <citation type="submission" date="2020-05" db="EMBL/GenBank/DDBJ databases">
        <authorList>
            <person name="Mo P."/>
        </authorList>
    </citation>
    <scope>NUCLEOTIDE SEQUENCE [LARGE SCALE GENOMIC DNA]</scope>
    <source>
        <strain evidence="9 10">Gen01</strain>
    </source>
</reference>
<evidence type="ECO:0000256" key="8">
    <source>
        <dbReference type="SAM" id="Phobius"/>
    </source>
</evidence>
<keyword evidence="10" id="KW-1185">Reference proteome</keyword>
<keyword evidence="3" id="KW-0808">Transferase</keyword>
<keyword evidence="6 8" id="KW-0472">Membrane</keyword>
<dbReference type="Pfam" id="PF09594">
    <property type="entry name" value="GT87"/>
    <property type="match status" value="1"/>
</dbReference>
<evidence type="ECO:0000256" key="2">
    <source>
        <dbReference type="ARBA" id="ARBA00022475"/>
    </source>
</evidence>
<gene>
    <name evidence="9" type="ORF">HOP40_15310</name>
</gene>
<dbReference type="AlphaFoldDB" id="A0A6M6JT92"/>
<keyword evidence="4 8" id="KW-0812">Transmembrane</keyword>
<evidence type="ECO:0000256" key="3">
    <source>
        <dbReference type="ARBA" id="ARBA00022679"/>
    </source>
</evidence>
<evidence type="ECO:0000256" key="6">
    <source>
        <dbReference type="ARBA" id="ARBA00023136"/>
    </source>
</evidence>
<dbReference type="GO" id="GO:0005886">
    <property type="term" value="C:plasma membrane"/>
    <property type="evidence" value="ECO:0007669"/>
    <property type="project" value="UniProtKB-SubCell"/>
</dbReference>
<keyword evidence="5 8" id="KW-1133">Transmembrane helix</keyword>
<feature type="transmembrane region" description="Helical" evidence="8">
    <location>
        <begin position="285"/>
        <end position="301"/>
    </location>
</feature>
<dbReference type="InterPro" id="IPR018584">
    <property type="entry name" value="GT87"/>
</dbReference>
<dbReference type="GO" id="GO:0016758">
    <property type="term" value="F:hexosyltransferase activity"/>
    <property type="evidence" value="ECO:0007669"/>
    <property type="project" value="InterPro"/>
</dbReference>